<dbReference type="Proteomes" id="UP000279994">
    <property type="component" value="Unassembled WGS sequence"/>
</dbReference>
<dbReference type="SMART" id="SM00862">
    <property type="entry name" value="Trans_reg_C"/>
    <property type="match status" value="1"/>
</dbReference>
<feature type="DNA-binding region" description="OmpR/PhoB-type" evidence="5">
    <location>
        <begin position="4"/>
        <end position="107"/>
    </location>
</feature>
<dbReference type="CDD" id="cd15831">
    <property type="entry name" value="BTAD"/>
    <property type="match status" value="1"/>
</dbReference>
<keyword evidence="4" id="KW-0804">Transcription</keyword>
<evidence type="ECO:0000256" key="4">
    <source>
        <dbReference type="ARBA" id="ARBA00023163"/>
    </source>
</evidence>
<keyword evidence="2" id="KW-0805">Transcription regulation</keyword>
<feature type="domain" description="OmpR/PhoB-type" evidence="7">
    <location>
        <begin position="4"/>
        <end position="107"/>
    </location>
</feature>
<proteinExistence type="inferred from homology"/>
<sequence>MTRVPTSAMPPSVRVFGPPRLISAAGEVELGRRRERNVLGMLVAAHGRPVSADRLVVEVWGEEAPRQALASLQVAVSRLRRILEPERSPRAPATVLRSSAAGYSIALPLMSVDVWEFEAMVVRAAAGTTPAERREAAEAAIELWRAAPYAGCDAESVVREAERLDELFVTVREVGARALLDLGEPAAAVTALEPLLADHPYRERLWAAHALALYRTARQSDALDSLRVLRERLADDLGIDPTSEVRDLEAAILNQDPSLSAPAAASTPSPEPTPRVGRTPTTGFVGRAAALTTVHALLHDALARSHAEFVVVSGEPGIGKTRFVEQVATLEPDALVVLGRSHPDFAPALWPWLPVLRGLWERSPAAADAEVVEPVLADVPRETDPSQGSALRLFDAVARLLTRSAGDQPLVLVLEDLHWADVTSLRLLAHVAAAELAVPLLVVGTMRTGEVASSEALVTTLADLARAGAARIRLEGLAPDEVTELLTDTLGPHDERLDTVVADVTAGNAFFVLEYARLVQGRPDLVHLPVEELPVPDGVRDVLRQRLARLPDAARGLLATAAVAGRIEPELLAGLTGVTVDRTLDLLDLALASGLLAETAGGYQFAHTLTREALAGDLTAARRLRLHDQVSRELETRYGDAPDVVAEVAHHADLAASLGPEAAARAASALVAAARVAQARQAHDEALELWQRAAARASGADAGVRRVEALTGSAYCMIRLARAPEARTAVIEAVSIARAAGRWDLVADAAAMLNRRGVWAWREPGSSDPAFLETLHEALDHVDDVRRARLLAVLQSEHYFAWNAGVADDLGERALAVARASGDEAVLVEVLLAYVVAHSGPGTSADRLAAVEELRSHALSGEVAAFTEFTYARTLYERGRVEEADAAAARCAAAIARLRHTGVDVPLAWWFLSRARESEDPDLIRSALTRLDELLGGGAVTAAGIDAIYRWRTRDPAAPVDPSLLDSLRRTGAGQRAVVALDLLEAGDPATAVDLLGDPTPPGASDYSVLAERCLRIAVLAGAGVTAGLADAVAAMAPYSGDVVTFGAVDHLGVVDHFLAVGTAALGDRERAERYCAAALEQLDRLGNRPWRRRAEALAAQLRQAATG</sequence>
<dbReference type="InterPro" id="IPR036388">
    <property type="entry name" value="WH-like_DNA-bd_sf"/>
</dbReference>
<evidence type="ECO:0000256" key="1">
    <source>
        <dbReference type="ARBA" id="ARBA00005820"/>
    </source>
</evidence>
<dbReference type="SUPFAM" id="SSF48452">
    <property type="entry name" value="TPR-like"/>
    <property type="match status" value="1"/>
</dbReference>
<dbReference type="InterPro" id="IPR027417">
    <property type="entry name" value="P-loop_NTPase"/>
</dbReference>
<dbReference type="InterPro" id="IPR001867">
    <property type="entry name" value="OmpR/PhoB-type_DNA-bd"/>
</dbReference>
<dbReference type="Gene3D" id="1.25.40.10">
    <property type="entry name" value="Tetratricopeptide repeat domain"/>
    <property type="match status" value="1"/>
</dbReference>
<dbReference type="Gene3D" id="1.10.10.10">
    <property type="entry name" value="Winged helix-like DNA-binding domain superfamily/Winged helix DNA-binding domain"/>
    <property type="match status" value="1"/>
</dbReference>
<dbReference type="Pfam" id="PF13191">
    <property type="entry name" value="AAA_16"/>
    <property type="match status" value="1"/>
</dbReference>
<accession>A0A3N0GGV6</accession>
<evidence type="ECO:0000256" key="3">
    <source>
        <dbReference type="ARBA" id="ARBA00023125"/>
    </source>
</evidence>
<dbReference type="SUPFAM" id="SSF52540">
    <property type="entry name" value="P-loop containing nucleoside triphosphate hydrolases"/>
    <property type="match status" value="1"/>
</dbReference>
<dbReference type="GO" id="GO:0006355">
    <property type="term" value="P:regulation of DNA-templated transcription"/>
    <property type="evidence" value="ECO:0007669"/>
    <property type="project" value="InterPro"/>
</dbReference>
<reference evidence="8 9" key="1">
    <citation type="submission" date="2018-11" db="EMBL/GenBank/DDBJ databases">
        <authorList>
            <person name="Li F."/>
        </authorList>
    </citation>
    <scope>NUCLEOTIDE SEQUENCE [LARGE SCALE GENOMIC DNA]</scope>
    <source>
        <strain evidence="8 9">Gsoil 818</strain>
    </source>
</reference>
<organism evidence="8 9">
    <name type="scientific">Nocardioides pocheonensis</name>
    <dbReference type="NCBI Taxonomy" id="661485"/>
    <lineage>
        <taxon>Bacteria</taxon>
        <taxon>Bacillati</taxon>
        <taxon>Actinomycetota</taxon>
        <taxon>Actinomycetes</taxon>
        <taxon>Propionibacteriales</taxon>
        <taxon>Nocardioidaceae</taxon>
        <taxon>Nocardioides</taxon>
    </lineage>
</organism>
<dbReference type="PANTHER" id="PTHR35807:SF1">
    <property type="entry name" value="TRANSCRIPTIONAL REGULATOR REDD"/>
    <property type="match status" value="1"/>
</dbReference>
<dbReference type="InterPro" id="IPR005158">
    <property type="entry name" value="BTAD"/>
</dbReference>
<dbReference type="OrthoDB" id="3795727at2"/>
<evidence type="ECO:0000256" key="6">
    <source>
        <dbReference type="SAM" id="MobiDB-lite"/>
    </source>
</evidence>
<dbReference type="InterPro" id="IPR041664">
    <property type="entry name" value="AAA_16"/>
</dbReference>
<evidence type="ECO:0000259" key="7">
    <source>
        <dbReference type="PROSITE" id="PS51755"/>
    </source>
</evidence>
<name>A0A3N0GGV6_9ACTN</name>
<dbReference type="AlphaFoldDB" id="A0A3N0GGV6"/>
<dbReference type="PANTHER" id="PTHR35807">
    <property type="entry name" value="TRANSCRIPTIONAL REGULATOR REDD-RELATED"/>
    <property type="match status" value="1"/>
</dbReference>
<dbReference type="GO" id="GO:0003677">
    <property type="term" value="F:DNA binding"/>
    <property type="evidence" value="ECO:0007669"/>
    <property type="project" value="UniProtKB-UniRule"/>
</dbReference>
<protein>
    <recommendedName>
        <fullName evidence="7">OmpR/PhoB-type domain-containing protein</fullName>
    </recommendedName>
</protein>
<dbReference type="SUPFAM" id="SSF46894">
    <property type="entry name" value="C-terminal effector domain of the bipartite response regulators"/>
    <property type="match status" value="1"/>
</dbReference>
<dbReference type="GO" id="GO:0000160">
    <property type="term" value="P:phosphorelay signal transduction system"/>
    <property type="evidence" value="ECO:0007669"/>
    <property type="project" value="InterPro"/>
</dbReference>
<dbReference type="Pfam" id="PF03704">
    <property type="entry name" value="BTAD"/>
    <property type="match status" value="1"/>
</dbReference>
<keyword evidence="3 5" id="KW-0238">DNA-binding</keyword>
<keyword evidence="9" id="KW-1185">Reference proteome</keyword>
<feature type="region of interest" description="Disordered" evidence="6">
    <location>
        <begin position="257"/>
        <end position="279"/>
    </location>
</feature>
<dbReference type="InterPro" id="IPR016032">
    <property type="entry name" value="Sig_transdc_resp-reg_C-effctor"/>
</dbReference>
<dbReference type="PROSITE" id="PS51755">
    <property type="entry name" value="OMPR_PHOB"/>
    <property type="match status" value="1"/>
</dbReference>
<comment type="similarity">
    <text evidence="1">Belongs to the AfsR/DnrI/RedD regulatory family.</text>
</comment>
<evidence type="ECO:0000313" key="9">
    <source>
        <dbReference type="Proteomes" id="UP000279994"/>
    </source>
</evidence>
<evidence type="ECO:0000313" key="8">
    <source>
        <dbReference type="EMBL" id="RNM11661.1"/>
    </source>
</evidence>
<dbReference type="InterPro" id="IPR051677">
    <property type="entry name" value="AfsR-DnrI-RedD_regulator"/>
</dbReference>
<dbReference type="EMBL" id="RJSF01000047">
    <property type="protein sequence ID" value="RNM11661.1"/>
    <property type="molecule type" value="Genomic_DNA"/>
</dbReference>
<dbReference type="SMART" id="SM01043">
    <property type="entry name" value="BTAD"/>
    <property type="match status" value="1"/>
</dbReference>
<gene>
    <name evidence="8" type="ORF">EFL26_21085</name>
</gene>
<dbReference type="Pfam" id="PF00486">
    <property type="entry name" value="Trans_reg_C"/>
    <property type="match status" value="1"/>
</dbReference>
<evidence type="ECO:0000256" key="2">
    <source>
        <dbReference type="ARBA" id="ARBA00023015"/>
    </source>
</evidence>
<dbReference type="InterPro" id="IPR011990">
    <property type="entry name" value="TPR-like_helical_dom_sf"/>
</dbReference>
<evidence type="ECO:0000256" key="5">
    <source>
        <dbReference type="PROSITE-ProRule" id="PRU01091"/>
    </source>
</evidence>
<comment type="caution">
    <text evidence="8">The sequence shown here is derived from an EMBL/GenBank/DDBJ whole genome shotgun (WGS) entry which is preliminary data.</text>
</comment>